<gene>
    <name evidence="2" type="ORF">NGB36_28805</name>
</gene>
<dbReference type="EMBL" id="JANFNG010000036">
    <property type="protein sequence ID" value="MCQ4084467.1"/>
    <property type="molecule type" value="Genomic_DNA"/>
</dbReference>
<organism evidence="2 3">
    <name type="scientific">Streptomyces humicola</name>
    <dbReference type="NCBI Taxonomy" id="2953240"/>
    <lineage>
        <taxon>Bacteria</taxon>
        <taxon>Bacillati</taxon>
        <taxon>Actinomycetota</taxon>
        <taxon>Actinomycetes</taxon>
        <taxon>Kitasatosporales</taxon>
        <taxon>Streptomycetaceae</taxon>
        <taxon>Streptomyces</taxon>
    </lineage>
</organism>
<sequence length="145" mass="15236">MTTTLGRTVVGAARDRPCTLVVCRGCCCGNARKHPRADHEGQLERLRVAAAESGGSVAVRTTDCLGPCGQANVVVVLPSSEGRRRGGRAVWIGWAMGDACTDDIVRWATDGGPGIAEPPPALELQVVRPPGEERRGARGRGRARA</sequence>
<evidence type="ECO:0000313" key="2">
    <source>
        <dbReference type="EMBL" id="MCQ4084467.1"/>
    </source>
</evidence>
<reference evidence="2" key="1">
    <citation type="submission" date="2022-06" db="EMBL/GenBank/DDBJ databases">
        <title>Draft genome sequence of Streptomyces sp. RB6PN25 isolated from peat swamp forest in Thailand.</title>
        <authorList>
            <person name="Duangmal K."/>
            <person name="Klaysubun C."/>
        </authorList>
    </citation>
    <scope>NUCLEOTIDE SEQUENCE</scope>
    <source>
        <strain evidence="2">RB6PN25</strain>
    </source>
</reference>
<dbReference type="Proteomes" id="UP001057702">
    <property type="component" value="Unassembled WGS sequence"/>
</dbReference>
<dbReference type="RefSeq" id="WP_255923533.1">
    <property type="nucleotide sequence ID" value="NZ_JANFNG010000036.1"/>
</dbReference>
<evidence type="ECO:0000256" key="1">
    <source>
        <dbReference type="SAM" id="MobiDB-lite"/>
    </source>
</evidence>
<keyword evidence="3" id="KW-1185">Reference proteome</keyword>
<evidence type="ECO:0000313" key="3">
    <source>
        <dbReference type="Proteomes" id="UP001057702"/>
    </source>
</evidence>
<name>A0ABT1Q3H0_9ACTN</name>
<protein>
    <submittedName>
        <fullName evidence="2">(2Fe-2S) ferredoxin domain-containing protein</fullName>
    </submittedName>
</protein>
<dbReference type="CDD" id="cd02980">
    <property type="entry name" value="TRX_Fd_family"/>
    <property type="match status" value="1"/>
</dbReference>
<accession>A0ABT1Q3H0</accession>
<proteinExistence type="predicted"/>
<feature type="region of interest" description="Disordered" evidence="1">
    <location>
        <begin position="126"/>
        <end position="145"/>
    </location>
</feature>
<comment type="caution">
    <text evidence="2">The sequence shown here is derived from an EMBL/GenBank/DDBJ whole genome shotgun (WGS) entry which is preliminary data.</text>
</comment>